<organism evidence="2 3">
    <name type="scientific">Maribacter polysiphoniae</name>
    <dbReference type="NCBI Taxonomy" id="429344"/>
    <lineage>
        <taxon>Bacteria</taxon>
        <taxon>Pseudomonadati</taxon>
        <taxon>Bacteroidota</taxon>
        <taxon>Flavobacteriia</taxon>
        <taxon>Flavobacteriales</taxon>
        <taxon>Flavobacteriaceae</taxon>
        <taxon>Maribacter</taxon>
    </lineage>
</organism>
<keyword evidence="4" id="KW-1185">Reference proteome</keyword>
<evidence type="ECO:0008006" key="5">
    <source>
        <dbReference type="Google" id="ProtNLM"/>
    </source>
</evidence>
<evidence type="ECO:0000313" key="1">
    <source>
        <dbReference type="EMBL" id="MBD1259244.1"/>
    </source>
</evidence>
<dbReference type="EMBL" id="QGGQ01000002">
    <property type="protein sequence ID" value="PWK24803.1"/>
    <property type="molecule type" value="Genomic_DNA"/>
</dbReference>
<reference evidence="1 4" key="2">
    <citation type="submission" date="2020-07" db="EMBL/GenBank/DDBJ databases">
        <title>The draft genome sequence of Maribacter polysiphoniae KCTC 22021.</title>
        <authorList>
            <person name="Mu L."/>
        </authorList>
    </citation>
    <scope>NUCLEOTIDE SEQUENCE [LARGE SCALE GENOMIC DNA]</scope>
    <source>
        <strain evidence="1 4">KCTC 22021</strain>
    </source>
</reference>
<sequence length="137" mass="15764">MSKKKLGHIPVYRKALELCEMSRAIASYVTFNKDLLKLYKSNSLRDIIADALLTDAILIPQKIAQTEFSASNDEKYRNISFIKIMIKNINSYCTGLERDGVPEKEYLNLLQQEIRSFRKSFKKWTGTLPNSGNMQLP</sequence>
<comment type="caution">
    <text evidence="2">The sequence shown here is derived from an EMBL/GenBank/DDBJ whole genome shotgun (WGS) entry which is preliminary data.</text>
</comment>
<dbReference type="OrthoDB" id="1443689at2"/>
<name>A0A316E7V9_9FLAO</name>
<dbReference type="Proteomes" id="UP000651837">
    <property type="component" value="Unassembled WGS sequence"/>
</dbReference>
<reference evidence="2 3" key="1">
    <citation type="submission" date="2018-05" db="EMBL/GenBank/DDBJ databases">
        <title>Genomic Encyclopedia of Archaeal and Bacterial Type Strains, Phase II (KMG-II): from individual species to whole genera.</title>
        <authorList>
            <person name="Goeker M."/>
        </authorList>
    </citation>
    <scope>NUCLEOTIDE SEQUENCE [LARGE SCALE GENOMIC DNA]</scope>
    <source>
        <strain evidence="2 3">DSM 23514</strain>
    </source>
</reference>
<dbReference type="RefSeq" id="WP_109649344.1">
    <property type="nucleotide sequence ID" value="NZ_JACWLN010000001.1"/>
</dbReference>
<dbReference type="AlphaFoldDB" id="A0A316E7V9"/>
<protein>
    <recommendedName>
        <fullName evidence="5">Four helix bundle protein</fullName>
    </recommendedName>
</protein>
<evidence type="ECO:0000313" key="2">
    <source>
        <dbReference type="EMBL" id="PWK24803.1"/>
    </source>
</evidence>
<accession>A0A316E7V9</accession>
<proteinExistence type="predicted"/>
<dbReference type="Proteomes" id="UP000245667">
    <property type="component" value="Unassembled WGS sequence"/>
</dbReference>
<evidence type="ECO:0000313" key="3">
    <source>
        <dbReference type="Proteomes" id="UP000245667"/>
    </source>
</evidence>
<evidence type="ECO:0000313" key="4">
    <source>
        <dbReference type="Proteomes" id="UP000651837"/>
    </source>
</evidence>
<gene>
    <name evidence="1" type="ORF">HZY62_01480</name>
    <name evidence="2" type="ORF">LX92_01168</name>
</gene>
<dbReference type="EMBL" id="JACWLN010000001">
    <property type="protein sequence ID" value="MBD1259244.1"/>
    <property type="molecule type" value="Genomic_DNA"/>
</dbReference>